<gene>
    <name evidence="2" type="ORF">A3F84_21315</name>
</gene>
<comment type="caution">
    <text evidence="2">The sequence shown here is derived from an EMBL/GenBank/DDBJ whole genome shotgun (WGS) entry which is preliminary data.</text>
</comment>
<reference evidence="2 3" key="1">
    <citation type="journal article" date="2016" name="Nat. Commun.">
        <title>Thousands of microbial genomes shed light on interconnected biogeochemical processes in an aquifer system.</title>
        <authorList>
            <person name="Anantharaman K."/>
            <person name="Brown C.T."/>
            <person name="Hug L.A."/>
            <person name="Sharon I."/>
            <person name="Castelle C.J."/>
            <person name="Probst A.J."/>
            <person name="Thomas B.C."/>
            <person name="Singh A."/>
            <person name="Wilkins M.J."/>
            <person name="Karaoz U."/>
            <person name="Brodie E.L."/>
            <person name="Williams K.H."/>
            <person name="Hubbard S.S."/>
            <person name="Banfield J.F."/>
        </authorList>
    </citation>
    <scope>NUCLEOTIDE SEQUENCE [LARGE SCALE GENOMIC DNA]</scope>
    <source>
        <strain evidence="3">RIFCSPLOWO2_12_FULL_64_10</strain>
    </source>
</reference>
<organism evidence="2 3">
    <name type="scientific">Handelsmanbacteria sp. (strain RIFCSPLOWO2_12_FULL_64_10)</name>
    <dbReference type="NCBI Taxonomy" id="1817868"/>
    <lineage>
        <taxon>Bacteria</taxon>
        <taxon>Candidatus Handelsmaniibacteriota</taxon>
    </lineage>
</organism>
<dbReference type="Proteomes" id="UP000178606">
    <property type="component" value="Unassembled WGS sequence"/>
</dbReference>
<feature type="coiled-coil region" evidence="1">
    <location>
        <begin position="27"/>
        <end position="96"/>
    </location>
</feature>
<dbReference type="EMBL" id="MFKF01000058">
    <property type="protein sequence ID" value="OGG55875.1"/>
    <property type="molecule type" value="Genomic_DNA"/>
</dbReference>
<dbReference type="AlphaFoldDB" id="A0A1F6D3C3"/>
<keyword evidence="1" id="KW-0175">Coiled coil</keyword>
<name>A0A1F6D3C3_HANXR</name>
<evidence type="ECO:0000313" key="3">
    <source>
        <dbReference type="Proteomes" id="UP000178606"/>
    </source>
</evidence>
<sequence length="106" mass="12171">MEWMFGGLTVGCLFLLVKIMLDYSSGASEWHTQVRQARAAKEQAEAQVDVFVKGKEESLARISVLEEEMKALENMKNELRNKIEEVRKQHDKKGKVILHRQGQQGQ</sequence>
<accession>A0A1F6D3C3</accession>
<evidence type="ECO:0000256" key="1">
    <source>
        <dbReference type="SAM" id="Coils"/>
    </source>
</evidence>
<evidence type="ECO:0000313" key="2">
    <source>
        <dbReference type="EMBL" id="OGG55875.1"/>
    </source>
</evidence>
<proteinExistence type="predicted"/>
<protein>
    <submittedName>
        <fullName evidence="2">Uncharacterized protein</fullName>
    </submittedName>
</protein>